<name>A0ABR9XMA8_9SPHI</name>
<comment type="caution">
    <text evidence="1">The sequence shown here is derived from an EMBL/GenBank/DDBJ whole genome shotgun (WGS) entry which is preliminary data.</text>
</comment>
<dbReference type="InterPro" id="IPR026444">
    <property type="entry name" value="Secre_tail"/>
</dbReference>
<dbReference type="RefSeq" id="WP_194107611.1">
    <property type="nucleotide sequence ID" value="NZ_JADFFM010000002.1"/>
</dbReference>
<keyword evidence="2" id="KW-1185">Reference proteome</keyword>
<sequence length="292" mass="32880">MKNLFKHSGFETVFYAGLFLLIILPAMVFAQDHKSVTIIVHDGDTTVNGKKLSELKSAEKQDALKLFADADKKTFGYKQAGAWSITEDTTIKGLPRYQIFGGRMGQRLTLRNPGKTGKDSVIYFYLDTINKGESPLVYTKGQTYRYNAPRDHMPTIRPDMSRYRMPVMGRDMQDFDYHNIDKNGINTNLNFHVSIPSAEEVKKVSGAERADLEIRDLVFVPELSTGKTTMIFNLPTNTPATVSFTDSDGKALWVEKATSEKVIKTFLMPANGVYYLVVKQGVKTGVRRVVRE</sequence>
<dbReference type="NCBIfam" id="TIGR04183">
    <property type="entry name" value="Por_Secre_tail"/>
    <property type="match status" value="1"/>
</dbReference>
<gene>
    <name evidence="1" type="ORF">IRJ18_17620</name>
</gene>
<evidence type="ECO:0000313" key="1">
    <source>
        <dbReference type="EMBL" id="MBE9668194.1"/>
    </source>
</evidence>
<proteinExistence type="predicted"/>
<reference evidence="1 2" key="1">
    <citation type="submission" date="2020-10" db="EMBL/GenBank/DDBJ databases">
        <title>Mucilaginibacter mali sp. nov., isolated from rhizosphere soil of apple orchard.</title>
        <authorList>
            <person name="Lee J.-S."/>
            <person name="Kim H.S."/>
            <person name="Kim J.-S."/>
        </authorList>
    </citation>
    <scope>NUCLEOTIDE SEQUENCE [LARGE SCALE GENOMIC DNA]</scope>
    <source>
        <strain evidence="1 2">KCTC 23157</strain>
    </source>
</reference>
<evidence type="ECO:0000313" key="2">
    <source>
        <dbReference type="Proteomes" id="UP000632774"/>
    </source>
</evidence>
<protein>
    <submittedName>
        <fullName evidence="1">T9SS type A sorting domain-containing protein</fullName>
    </submittedName>
</protein>
<accession>A0ABR9XMA8</accession>
<dbReference type="Proteomes" id="UP000632774">
    <property type="component" value="Unassembled WGS sequence"/>
</dbReference>
<dbReference type="EMBL" id="JADFFM010000002">
    <property type="protein sequence ID" value="MBE9668194.1"/>
    <property type="molecule type" value="Genomic_DNA"/>
</dbReference>
<organism evidence="1 2">
    <name type="scientific">Mucilaginibacter boryungensis</name>
    <dbReference type="NCBI Taxonomy" id="768480"/>
    <lineage>
        <taxon>Bacteria</taxon>
        <taxon>Pseudomonadati</taxon>
        <taxon>Bacteroidota</taxon>
        <taxon>Sphingobacteriia</taxon>
        <taxon>Sphingobacteriales</taxon>
        <taxon>Sphingobacteriaceae</taxon>
        <taxon>Mucilaginibacter</taxon>
    </lineage>
</organism>